<dbReference type="Proteomes" id="UP001501207">
    <property type="component" value="Unassembled WGS sequence"/>
</dbReference>
<keyword evidence="1" id="KW-1133">Transmembrane helix</keyword>
<evidence type="ECO:0008006" key="4">
    <source>
        <dbReference type="Google" id="ProtNLM"/>
    </source>
</evidence>
<comment type="caution">
    <text evidence="2">The sequence shown here is derived from an EMBL/GenBank/DDBJ whole genome shotgun (WGS) entry which is preliminary data.</text>
</comment>
<dbReference type="RefSeq" id="WP_344976830.1">
    <property type="nucleotide sequence ID" value="NZ_BAABFN010000002.1"/>
</dbReference>
<feature type="transmembrane region" description="Helical" evidence="1">
    <location>
        <begin position="84"/>
        <end position="104"/>
    </location>
</feature>
<evidence type="ECO:0000256" key="1">
    <source>
        <dbReference type="SAM" id="Phobius"/>
    </source>
</evidence>
<keyword evidence="1" id="KW-0472">Membrane</keyword>
<accession>A0ABP8FKC3</accession>
<evidence type="ECO:0000313" key="3">
    <source>
        <dbReference type="Proteomes" id="UP001501207"/>
    </source>
</evidence>
<feature type="transmembrane region" description="Helical" evidence="1">
    <location>
        <begin position="52"/>
        <end position="77"/>
    </location>
</feature>
<protein>
    <recommendedName>
        <fullName evidence="4">DoxX family protein</fullName>
    </recommendedName>
</protein>
<sequence length="139" mass="15238">MEAKIIKLFLRLSIAAGFLSAVADRFGIWYKEVSSWGNWNAFLEYTQSLNPWFPAAIIPVIGGIATAAETVFALCLIVGYKTELFAKLTGWLLLLFGLAMTFSISIKAPLDYSVFAASAAAFALSLLKEKFCEIDILLS</sequence>
<evidence type="ECO:0000313" key="2">
    <source>
        <dbReference type="EMBL" id="GAA4305836.1"/>
    </source>
</evidence>
<name>A0ABP8FKC3_9BACT</name>
<organism evidence="2 3">
    <name type="scientific">Compostibacter hankyongensis</name>
    <dbReference type="NCBI Taxonomy" id="1007089"/>
    <lineage>
        <taxon>Bacteria</taxon>
        <taxon>Pseudomonadati</taxon>
        <taxon>Bacteroidota</taxon>
        <taxon>Chitinophagia</taxon>
        <taxon>Chitinophagales</taxon>
        <taxon>Chitinophagaceae</taxon>
        <taxon>Compostibacter</taxon>
    </lineage>
</organism>
<dbReference type="EMBL" id="BAABFN010000002">
    <property type="protein sequence ID" value="GAA4305836.1"/>
    <property type="molecule type" value="Genomic_DNA"/>
</dbReference>
<keyword evidence="3" id="KW-1185">Reference proteome</keyword>
<reference evidence="3" key="1">
    <citation type="journal article" date="2019" name="Int. J. Syst. Evol. Microbiol.">
        <title>The Global Catalogue of Microorganisms (GCM) 10K type strain sequencing project: providing services to taxonomists for standard genome sequencing and annotation.</title>
        <authorList>
            <consortium name="The Broad Institute Genomics Platform"/>
            <consortium name="The Broad Institute Genome Sequencing Center for Infectious Disease"/>
            <person name="Wu L."/>
            <person name="Ma J."/>
        </authorList>
    </citation>
    <scope>NUCLEOTIDE SEQUENCE [LARGE SCALE GENOMIC DNA]</scope>
    <source>
        <strain evidence="3">JCM 17664</strain>
    </source>
</reference>
<gene>
    <name evidence="2" type="ORF">GCM10023143_11360</name>
</gene>
<keyword evidence="1" id="KW-0812">Transmembrane</keyword>
<proteinExistence type="predicted"/>